<organism evidence="2 3">
    <name type="scientific">Crucibulum laeve</name>
    <dbReference type="NCBI Taxonomy" id="68775"/>
    <lineage>
        <taxon>Eukaryota</taxon>
        <taxon>Fungi</taxon>
        <taxon>Dikarya</taxon>
        <taxon>Basidiomycota</taxon>
        <taxon>Agaricomycotina</taxon>
        <taxon>Agaricomycetes</taxon>
        <taxon>Agaricomycetidae</taxon>
        <taxon>Agaricales</taxon>
        <taxon>Agaricineae</taxon>
        <taxon>Nidulariaceae</taxon>
        <taxon>Crucibulum</taxon>
    </lineage>
</organism>
<gene>
    <name evidence="2" type="ORF">BDQ12DRAFT_239048</name>
</gene>
<dbReference type="Proteomes" id="UP000308652">
    <property type="component" value="Unassembled WGS sequence"/>
</dbReference>
<dbReference type="EMBL" id="ML213612">
    <property type="protein sequence ID" value="TFK36735.1"/>
    <property type="molecule type" value="Genomic_DNA"/>
</dbReference>
<keyword evidence="1" id="KW-1133">Transmembrane helix</keyword>
<keyword evidence="1" id="KW-0812">Transmembrane</keyword>
<evidence type="ECO:0000256" key="1">
    <source>
        <dbReference type="SAM" id="Phobius"/>
    </source>
</evidence>
<feature type="transmembrane region" description="Helical" evidence="1">
    <location>
        <begin position="48"/>
        <end position="70"/>
    </location>
</feature>
<protein>
    <submittedName>
        <fullName evidence="2">Uncharacterized protein</fullName>
    </submittedName>
</protein>
<evidence type="ECO:0000313" key="3">
    <source>
        <dbReference type="Proteomes" id="UP000308652"/>
    </source>
</evidence>
<keyword evidence="1" id="KW-0472">Membrane</keyword>
<proteinExistence type="predicted"/>
<reference evidence="2 3" key="1">
    <citation type="journal article" date="2019" name="Nat. Ecol. Evol.">
        <title>Megaphylogeny resolves global patterns of mushroom evolution.</title>
        <authorList>
            <person name="Varga T."/>
            <person name="Krizsan K."/>
            <person name="Foldi C."/>
            <person name="Dima B."/>
            <person name="Sanchez-Garcia M."/>
            <person name="Sanchez-Ramirez S."/>
            <person name="Szollosi G.J."/>
            <person name="Szarkandi J.G."/>
            <person name="Papp V."/>
            <person name="Albert L."/>
            <person name="Andreopoulos W."/>
            <person name="Angelini C."/>
            <person name="Antonin V."/>
            <person name="Barry K.W."/>
            <person name="Bougher N.L."/>
            <person name="Buchanan P."/>
            <person name="Buyck B."/>
            <person name="Bense V."/>
            <person name="Catcheside P."/>
            <person name="Chovatia M."/>
            <person name="Cooper J."/>
            <person name="Damon W."/>
            <person name="Desjardin D."/>
            <person name="Finy P."/>
            <person name="Geml J."/>
            <person name="Haridas S."/>
            <person name="Hughes K."/>
            <person name="Justo A."/>
            <person name="Karasinski D."/>
            <person name="Kautmanova I."/>
            <person name="Kiss B."/>
            <person name="Kocsube S."/>
            <person name="Kotiranta H."/>
            <person name="LaButti K.M."/>
            <person name="Lechner B.E."/>
            <person name="Liimatainen K."/>
            <person name="Lipzen A."/>
            <person name="Lukacs Z."/>
            <person name="Mihaltcheva S."/>
            <person name="Morgado L.N."/>
            <person name="Niskanen T."/>
            <person name="Noordeloos M.E."/>
            <person name="Ohm R.A."/>
            <person name="Ortiz-Santana B."/>
            <person name="Ovrebo C."/>
            <person name="Racz N."/>
            <person name="Riley R."/>
            <person name="Savchenko A."/>
            <person name="Shiryaev A."/>
            <person name="Soop K."/>
            <person name="Spirin V."/>
            <person name="Szebenyi C."/>
            <person name="Tomsovsky M."/>
            <person name="Tulloss R.E."/>
            <person name="Uehling J."/>
            <person name="Grigoriev I.V."/>
            <person name="Vagvolgyi C."/>
            <person name="Papp T."/>
            <person name="Martin F.M."/>
            <person name="Miettinen O."/>
            <person name="Hibbett D.S."/>
            <person name="Nagy L.G."/>
        </authorList>
    </citation>
    <scope>NUCLEOTIDE SEQUENCE [LARGE SCALE GENOMIC DNA]</scope>
    <source>
        <strain evidence="2 3">CBS 166.37</strain>
    </source>
</reference>
<accession>A0A5C3LVH0</accession>
<evidence type="ECO:0000313" key="2">
    <source>
        <dbReference type="EMBL" id="TFK36735.1"/>
    </source>
</evidence>
<sequence>MTSSVLLACSIPKTQKPSLKRVSRNANPNTSLFVYSYPWLDCSSRICIFYRLPPGVLLFFILLCLSSLFISSRHTLCYDMLSIYASLIMHPPSSHQTFAANQFHLYTSSKTNLLAHHGHLHLRHTRYILTRLLLPSYTDTHGHIRFNIK</sequence>
<dbReference type="AlphaFoldDB" id="A0A5C3LVH0"/>
<keyword evidence="3" id="KW-1185">Reference proteome</keyword>
<name>A0A5C3LVH0_9AGAR</name>